<gene>
    <name evidence="1" type="ORF">FEA48_03145</name>
</gene>
<dbReference type="InterPro" id="IPR007263">
    <property type="entry name" value="DCC1-like"/>
</dbReference>
<dbReference type="Proteomes" id="UP000307510">
    <property type="component" value="Unassembled WGS sequence"/>
</dbReference>
<sequence>MPLPPDMHPCDKIALFDADCPLGRDWSRFLRHQDHGRRVKLHSVQSAEGRAILDWFGLPGDCVRSLLYIDDRQGYERSDALLQALGQLTSPWRWLCVLRVLPESLRDSCLDRVVYRRYRLFASKLAPTVSP</sequence>
<proteinExistence type="predicted"/>
<dbReference type="PANTHER" id="PTHR33639">
    <property type="entry name" value="THIOL-DISULFIDE OXIDOREDUCTASE DCC"/>
    <property type="match status" value="1"/>
</dbReference>
<reference evidence="2" key="2">
    <citation type="submission" date="2019-06" db="EMBL/GenBank/DDBJ databases">
        <title>AzeR, a transcriptional regulator that responds to azelaic acid in Pseudomonas nitroreducens.</title>
        <authorList>
            <person name="Bez C."/>
            <person name="Javvadi S.G."/>
            <person name="Bertani I."/>
            <person name="Devescovi G."/>
            <person name="Studholme D.J."/>
            <person name="Geller A."/>
            <person name="Levy A."/>
            <person name="Venturi V."/>
        </authorList>
    </citation>
    <scope>NUCLEOTIDE SEQUENCE [LARGE SCALE GENOMIC DNA]</scope>
    <source>
        <strain evidence="2">DSM 9128</strain>
    </source>
</reference>
<dbReference type="AlphaFoldDB" id="A0A5R9AK58"/>
<dbReference type="InterPro" id="IPR052927">
    <property type="entry name" value="DCC_oxidoreductase"/>
</dbReference>
<evidence type="ECO:0000313" key="2">
    <source>
        <dbReference type="Proteomes" id="UP000307510"/>
    </source>
</evidence>
<organism evidence="1 2">
    <name type="scientific">Pseudomonas nitroreducens</name>
    <dbReference type="NCBI Taxonomy" id="46680"/>
    <lineage>
        <taxon>Bacteria</taxon>
        <taxon>Pseudomonadati</taxon>
        <taxon>Pseudomonadota</taxon>
        <taxon>Gammaproteobacteria</taxon>
        <taxon>Pseudomonadales</taxon>
        <taxon>Pseudomonadaceae</taxon>
        <taxon>Pseudomonas</taxon>
    </lineage>
</organism>
<reference evidence="1 2" key="1">
    <citation type="submission" date="2019-05" db="EMBL/GenBank/DDBJ databases">
        <authorList>
            <person name="Moore K."/>
            <person name="O'Neill P."/>
            <person name="Farbos A."/>
            <person name="Studholme D.J."/>
        </authorList>
    </citation>
    <scope>NUCLEOTIDE SEQUENCE [LARGE SCALE GENOMIC DNA]</scope>
    <source>
        <strain evidence="1 2">DSM 9128</strain>
    </source>
</reference>
<dbReference type="RefSeq" id="WP_138212491.1">
    <property type="nucleotide sequence ID" value="NZ_VASG01000001.1"/>
</dbReference>
<dbReference type="GO" id="GO:0015035">
    <property type="term" value="F:protein-disulfide reductase activity"/>
    <property type="evidence" value="ECO:0007669"/>
    <property type="project" value="InterPro"/>
</dbReference>
<name>A0A5R9AK58_PSENT</name>
<dbReference type="PANTHER" id="PTHR33639:SF2">
    <property type="entry name" value="DUF393 DOMAIN-CONTAINING PROTEIN"/>
    <property type="match status" value="1"/>
</dbReference>
<accession>A0A5R9AK58</accession>
<comment type="caution">
    <text evidence="1">The sequence shown here is derived from an EMBL/GenBank/DDBJ whole genome shotgun (WGS) entry which is preliminary data.</text>
</comment>
<evidence type="ECO:0000313" key="1">
    <source>
        <dbReference type="EMBL" id="TLP78206.1"/>
    </source>
</evidence>
<dbReference type="EMBL" id="VASG01000001">
    <property type="protein sequence ID" value="TLP78206.1"/>
    <property type="molecule type" value="Genomic_DNA"/>
</dbReference>
<protein>
    <submittedName>
        <fullName evidence="1">DUF393 domain-containing protein</fullName>
    </submittedName>
</protein>
<dbReference type="Pfam" id="PF04134">
    <property type="entry name" value="DCC1-like"/>
    <property type="match status" value="1"/>
</dbReference>